<name>A0A0U2XPN5_9BACL</name>
<dbReference type="GO" id="GO:0004807">
    <property type="term" value="F:triose-phosphate isomerase activity"/>
    <property type="evidence" value="ECO:0007669"/>
    <property type="project" value="UniProtKB-UniRule"/>
</dbReference>
<dbReference type="InterPro" id="IPR035990">
    <property type="entry name" value="TIM_sf"/>
</dbReference>
<dbReference type="PROSITE" id="PS00171">
    <property type="entry name" value="TIM_1"/>
    <property type="match status" value="1"/>
</dbReference>
<dbReference type="KEGG" id="prt:AUC31_04445"/>
<dbReference type="InterPro" id="IPR020861">
    <property type="entry name" value="Triosephosphate_isomerase_AS"/>
</dbReference>
<dbReference type="STRING" id="200991.AUC31_04445"/>
<proteinExistence type="inferred from homology"/>
<dbReference type="OrthoDB" id="9809429at2"/>
<feature type="binding site" evidence="9">
    <location>
        <position position="173"/>
    </location>
    <ligand>
        <name>substrate</name>
    </ligand>
</feature>
<comment type="similarity">
    <text evidence="2 9 10">Belongs to the triosephosphate isomerase family.</text>
</comment>
<gene>
    <name evidence="9 11" type="primary">tpiA</name>
    <name evidence="11" type="ORF">AUC31_04445</name>
</gene>
<evidence type="ECO:0000256" key="2">
    <source>
        <dbReference type="ARBA" id="ARBA00007422"/>
    </source>
</evidence>
<dbReference type="InterPro" id="IPR022896">
    <property type="entry name" value="TrioseP_Isoase_bac/euk"/>
</dbReference>
<evidence type="ECO:0000313" key="12">
    <source>
        <dbReference type="Proteomes" id="UP000067683"/>
    </source>
</evidence>
<evidence type="ECO:0000256" key="3">
    <source>
        <dbReference type="ARBA" id="ARBA00011940"/>
    </source>
</evidence>
<dbReference type="GO" id="GO:0006096">
    <property type="term" value="P:glycolytic process"/>
    <property type="evidence" value="ECO:0007669"/>
    <property type="project" value="UniProtKB-UniRule"/>
</dbReference>
<dbReference type="RefSeq" id="WP_058381243.1">
    <property type="nucleotide sequence ID" value="NZ_CP013659.2"/>
</dbReference>
<keyword evidence="6 9" id="KW-0963">Cytoplasm</keyword>
<comment type="catalytic activity">
    <reaction evidence="9 10">
        <text>D-glyceraldehyde 3-phosphate = dihydroxyacetone phosphate</text>
        <dbReference type="Rhea" id="RHEA:18585"/>
        <dbReference type="ChEBI" id="CHEBI:57642"/>
        <dbReference type="ChEBI" id="CHEBI:59776"/>
        <dbReference type="EC" id="5.3.1.1"/>
    </reaction>
</comment>
<protein>
    <recommendedName>
        <fullName evidence="4 9">Triosephosphate isomerase</fullName>
        <shortName evidence="9">TIM</shortName>
        <shortName evidence="9">TPI</shortName>
        <ecNumber evidence="3 9">5.3.1.1</ecNumber>
    </recommendedName>
    <alternativeName>
        <fullName evidence="9">Triose-phosphate isomerase</fullName>
    </alternativeName>
</protein>
<dbReference type="GO" id="GO:0005829">
    <property type="term" value="C:cytosol"/>
    <property type="evidence" value="ECO:0007669"/>
    <property type="project" value="TreeGrafter"/>
</dbReference>
<comment type="pathway">
    <text evidence="1 9 10">Carbohydrate degradation; glycolysis; D-glyceraldehyde 3-phosphate from glycerone phosphate: step 1/1.</text>
</comment>
<feature type="binding site" evidence="9">
    <location>
        <begin position="234"/>
        <end position="235"/>
    </location>
    <ligand>
        <name>substrate</name>
    </ligand>
</feature>
<dbReference type="CDD" id="cd00311">
    <property type="entry name" value="TIM"/>
    <property type="match status" value="1"/>
</dbReference>
<dbReference type="EMBL" id="CP013659">
    <property type="protein sequence ID" value="ALS74536.1"/>
    <property type="molecule type" value="Genomic_DNA"/>
</dbReference>
<dbReference type="NCBIfam" id="TIGR00419">
    <property type="entry name" value="tim"/>
    <property type="match status" value="1"/>
</dbReference>
<reference evidence="11" key="1">
    <citation type="submission" date="2016-01" db="EMBL/GenBank/DDBJ databases">
        <title>Complete genome of Planococcus rifietoensis type strain M8.</title>
        <authorList>
            <person name="See-Too W.S."/>
        </authorList>
    </citation>
    <scope>NUCLEOTIDE SEQUENCE [LARGE SCALE GENOMIC DNA]</scope>
    <source>
        <strain evidence="11">M8</strain>
    </source>
</reference>
<dbReference type="InterPro" id="IPR013785">
    <property type="entry name" value="Aldolase_TIM"/>
</dbReference>
<evidence type="ECO:0000256" key="7">
    <source>
        <dbReference type="ARBA" id="ARBA00023152"/>
    </source>
</evidence>
<keyword evidence="7 9" id="KW-0324">Glycolysis</keyword>
<comment type="pathway">
    <text evidence="9 10">Carbohydrate biosynthesis; gluconeogenesis.</text>
</comment>
<sequence>MRKPIIAGNWKMYKTASQAKEFVEKVNGLVPDAEKLDSVICAPALYLTQLVDAAENSALKIGAQTMHDKGEGAFTGEISPVQLADIGVNYVIIGHSERRQYFNETDETVNAKVKSAFSHQLTPILCVGETDEQREAGQMESIVESQVEKAVEGLTDAQIAELVIAYEPIWAIGTGKTATAEDANEACGIVRKKIASLYSDETAEKVRIQYGGSVKPANIQELLSMEHIDGALVGGASLETDSFVKLLEAGSNA</sequence>
<dbReference type="GO" id="GO:0006094">
    <property type="term" value="P:gluconeogenesis"/>
    <property type="evidence" value="ECO:0007669"/>
    <property type="project" value="UniProtKB-UniRule"/>
</dbReference>
<evidence type="ECO:0000256" key="5">
    <source>
        <dbReference type="ARBA" id="ARBA00022432"/>
    </source>
</evidence>
<dbReference type="Pfam" id="PF00121">
    <property type="entry name" value="TIM"/>
    <property type="match status" value="1"/>
</dbReference>
<evidence type="ECO:0000256" key="10">
    <source>
        <dbReference type="RuleBase" id="RU363013"/>
    </source>
</evidence>
<feature type="active site" description="Electrophile" evidence="9">
    <location>
        <position position="95"/>
    </location>
</feature>
<evidence type="ECO:0000313" key="11">
    <source>
        <dbReference type="EMBL" id="ALS74536.1"/>
    </source>
</evidence>
<feature type="active site" description="Proton acceptor" evidence="9">
    <location>
        <position position="167"/>
    </location>
</feature>
<evidence type="ECO:0000256" key="4">
    <source>
        <dbReference type="ARBA" id="ARBA00019397"/>
    </source>
</evidence>
<keyword evidence="5 9" id="KW-0312">Gluconeogenesis</keyword>
<dbReference type="PANTHER" id="PTHR21139">
    <property type="entry name" value="TRIOSEPHOSPHATE ISOMERASE"/>
    <property type="match status" value="1"/>
</dbReference>
<dbReference type="PROSITE" id="PS51440">
    <property type="entry name" value="TIM_2"/>
    <property type="match status" value="1"/>
</dbReference>
<comment type="subcellular location">
    <subcellularLocation>
        <location evidence="9 10">Cytoplasm</location>
    </subcellularLocation>
</comment>
<evidence type="ECO:0000256" key="6">
    <source>
        <dbReference type="ARBA" id="ARBA00022490"/>
    </source>
</evidence>
<evidence type="ECO:0000256" key="8">
    <source>
        <dbReference type="ARBA" id="ARBA00023235"/>
    </source>
</evidence>
<dbReference type="GO" id="GO:0046166">
    <property type="term" value="P:glyceraldehyde-3-phosphate biosynthetic process"/>
    <property type="evidence" value="ECO:0007669"/>
    <property type="project" value="TreeGrafter"/>
</dbReference>
<dbReference type="UniPathway" id="UPA00138"/>
<comment type="subunit">
    <text evidence="9 10">Homodimer.</text>
</comment>
<dbReference type="EC" id="5.3.1.1" evidence="3 9"/>
<keyword evidence="8 9" id="KW-0413">Isomerase</keyword>
<dbReference type="AlphaFoldDB" id="A0A0U2XPN5"/>
<comment type="function">
    <text evidence="9">Involved in the gluconeogenesis. Catalyzes stereospecifically the conversion of dihydroxyacetone phosphate (DHAP) to D-glyceraldehyde-3-phosphate (G3P).</text>
</comment>
<organism evidence="11 12">
    <name type="scientific">Planococcus rifietoensis</name>
    <dbReference type="NCBI Taxonomy" id="200991"/>
    <lineage>
        <taxon>Bacteria</taxon>
        <taxon>Bacillati</taxon>
        <taxon>Bacillota</taxon>
        <taxon>Bacilli</taxon>
        <taxon>Bacillales</taxon>
        <taxon>Caryophanaceae</taxon>
        <taxon>Planococcus</taxon>
    </lineage>
</organism>
<dbReference type="FunFam" id="3.20.20.70:FF:000016">
    <property type="entry name" value="Triosephosphate isomerase"/>
    <property type="match status" value="1"/>
</dbReference>
<feature type="binding site" evidence="9">
    <location>
        <begin position="9"/>
        <end position="11"/>
    </location>
    <ligand>
        <name>substrate</name>
    </ligand>
</feature>
<dbReference type="SUPFAM" id="SSF51351">
    <property type="entry name" value="Triosephosphate isomerase (TIM)"/>
    <property type="match status" value="1"/>
</dbReference>
<evidence type="ECO:0000256" key="9">
    <source>
        <dbReference type="HAMAP-Rule" id="MF_00147"/>
    </source>
</evidence>
<dbReference type="UniPathway" id="UPA00109">
    <property type="reaction ID" value="UER00189"/>
</dbReference>
<keyword evidence="12" id="KW-1185">Reference proteome</keyword>
<dbReference type="GO" id="GO:0019563">
    <property type="term" value="P:glycerol catabolic process"/>
    <property type="evidence" value="ECO:0007669"/>
    <property type="project" value="TreeGrafter"/>
</dbReference>
<dbReference type="PANTHER" id="PTHR21139:SF42">
    <property type="entry name" value="TRIOSEPHOSPHATE ISOMERASE"/>
    <property type="match status" value="1"/>
</dbReference>
<evidence type="ECO:0000256" key="1">
    <source>
        <dbReference type="ARBA" id="ARBA00004680"/>
    </source>
</evidence>
<dbReference type="Gene3D" id="3.20.20.70">
    <property type="entry name" value="Aldolase class I"/>
    <property type="match status" value="1"/>
</dbReference>
<accession>A0A0U2XPN5</accession>
<dbReference type="InterPro" id="IPR000652">
    <property type="entry name" value="Triosephosphate_isomerase"/>
</dbReference>
<dbReference type="Proteomes" id="UP000067683">
    <property type="component" value="Chromosome"/>
</dbReference>
<dbReference type="HAMAP" id="MF_00147_B">
    <property type="entry name" value="TIM_B"/>
    <property type="match status" value="1"/>
</dbReference>
<feature type="binding site" evidence="9">
    <location>
        <position position="213"/>
    </location>
    <ligand>
        <name>substrate</name>
    </ligand>
</feature>